<comment type="similarity">
    <text evidence="1">Belongs to the thioredoxin family. DsbA subfamily.</text>
</comment>
<protein>
    <submittedName>
        <fullName evidence="8">Protein-disulfide isomerase</fullName>
    </submittedName>
</protein>
<dbReference type="Proteomes" id="UP000529795">
    <property type="component" value="Unassembled WGS sequence"/>
</dbReference>
<evidence type="ECO:0000256" key="2">
    <source>
        <dbReference type="ARBA" id="ARBA00022729"/>
    </source>
</evidence>
<dbReference type="PANTHER" id="PTHR13887">
    <property type="entry name" value="GLUTATHIONE S-TRANSFERASE KAPPA"/>
    <property type="match status" value="1"/>
</dbReference>
<keyword evidence="9" id="KW-1185">Reference proteome</keyword>
<keyword evidence="4" id="KW-1015">Disulfide bond</keyword>
<dbReference type="InterPro" id="IPR036249">
    <property type="entry name" value="Thioredoxin-like_sf"/>
</dbReference>
<evidence type="ECO:0000259" key="7">
    <source>
        <dbReference type="Pfam" id="PF13462"/>
    </source>
</evidence>
<evidence type="ECO:0000256" key="5">
    <source>
        <dbReference type="ARBA" id="ARBA00023284"/>
    </source>
</evidence>
<gene>
    <name evidence="8" type="ORF">GGQ80_002760</name>
</gene>
<dbReference type="RefSeq" id="WP_183985767.1">
    <property type="nucleotide sequence ID" value="NZ_JACIEV010000008.1"/>
</dbReference>
<dbReference type="Gene3D" id="3.40.30.10">
    <property type="entry name" value="Glutaredoxin"/>
    <property type="match status" value="1"/>
</dbReference>
<evidence type="ECO:0000256" key="6">
    <source>
        <dbReference type="SAM" id="SignalP"/>
    </source>
</evidence>
<sequence length="244" mass="25749">MKYLIALLLMPLALAACSKEGSGNEAMPNAAPVAAVAPPAGQSWATTVTETDKGYMLGNPNAPIKLVEYGDRLCPACKALANTGYKPLIDNYVSTGKVSFEFRDFLIHGPPALALAAVGRCAGKEPFFAILEQNYANQDPMNEKLVQMTPQQQQALTGGAPAKVITGWAEQIGAIDFIKQRGVPEAKARQCLADEALLNKIADVADQAAQDGTVTGTPTLIVNGRKIDGITWPDLEAALKRAGA</sequence>
<feature type="chain" id="PRO_5032648022" evidence="6">
    <location>
        <begin position="19"/>
        <end position="244"/>
    </location>
</feature>
<evidence type="ECO:0000256" key="1">
    <source>
        <dbReference type="ARBA" id="ARBA00005791"/>
    </source>
</evidence>
<evidence type="ECO:0000313" key="9">
    <source>
        <dbReference type="Proteomes" id="UP000529795"/>
    </source>
</evidence>
<feature type="domain" description="Thioredoxin-like fold" evidence="7">
    <location>
        <begin position="51"/>
        <end position="240"/>
    </location>
</feature>
<keyword evidence="2 6" id="KW-0732">Signal</keyword>
<name>A0A840FGJ9_9SPHN</name>
<dbReference type="Gene3D" id="1.10.40.110">
    <property type="match status" value="1"/>
</dbReference>
<dbReference type="GO" id="GO:0016491">
    <property type="term" value="F:oxidoreductase activity"/>
    <property type="evidence" value="ECO:0007669"/>
    <property type="project" value="UniProtKB-KW"/>
</dbReference>
<proteinExistence type="inferred from homology"/>
<organism evidence="8 9">
    <name type="scientific">Sphingomonas jinjuensis</name>
    <dbReference type="NCBI Taxonomy" id="535907"/>
    <lineage>
        <taxon>Bacteria</taxon>
        <taxon>Pseudomonadati</taxon>
        <taxon>Pseudomonadota</taxon>
        <taxon>Alphaproteobacteria</taxon>
        <taxon>Sphingomonadales</taxon>
        <taxon>Sphingomonadaceae</taxon>
        <taxon>Sphingomonas</taxon>
    </lineage>
</organism>
<dbReference type="GO" id="GO:0016853">
    <property type="term" value="F:isomerase activity"/>
    <property type="evidence" value="ECO:0007669"/>
    <property type="project" value="UniProtKB-KW"/>
</dbReference>
<accession>A0A840FGJ9</accession>
<dbReference type="AlphaFoldDB" id="A0A840FGJ9"/>
<dbReference type="PANTHER" id="PTHR13887:SF14">
    <property type="entry name" value="DISULFIDE BOND FORMATION PROTEIN D"/>
    <property type="match status" value="1"/>
</dbReference>
<dbReference type="PROSITE" id="PS51257">
    <property type="entry name" value="PROKAR_LIPOPROTEIN"/>
    <property type="match status" value="1"/>
</dbReference>
<evidence type="ECO:0000313" key="8">
    <source>
        <dbReference type="EMBL" id="MBB4154844.1"/>
    </source>
</evidence>
<dbReference type="SUPFAM" id="SSF52833">
    <property type="entry name" value="Thioredoxin-like"/>
    <property type="match status" value="1"/>
</dbReference>
<keyword evidence="8" id="KW-0413">Isomerase</keyword>
<comment type="caution">
    <text evidence="8">The sequence shown here is derived from an EMBL/GenBank/DDBJ whole genome shotgun (WGS) entry which is preliminary data.</text>
</comment>
<feature type="signal peptide" evidence="6">
    <location>
        <begin position="1"/>
        <end position="18"/>
    </location>
</feature>
<dbReference type="EMBL" id="JACIEV010000008">
    <property type="protein sequence ID" value="MBB4154844.1"/>
    <property type="molecule type" value="Genomic_DNA"/>
</dbReference>
<keyword evidence="3" id="KW-0560">Oxidoreductase</keyword>
<evidence type="ECO:0000256" key="3">
    <source>
        <dbReference type="ARBA" id="ARBA00023002"/>
    </source>
</evidence>
<dbReference type="Pfam" id="PF13462">
    <property type="entry name" value="Thioredoxin_4"/>
    <property type="match status" value="1"/>
</dbReference>
<keyword evidence="5" id="KW-0676">Redox-active center</keyword>
<dbReference type="InterPro" id="IPR012336">
    <property type="entry name" value="Thioredoxin-like_fold"/>
</dbReference>
<reference evidence="8 9" key="1">
    <citation type="submission" date="2020-08" db="EMBL/GenBank/DDBJ databases">
        <title>Genomic Encyclopedia of Type Strains, Phase IV (KMG-IV): sequencing the most valuable type-strain genomes for metagenomic binning, comparative biology and taxonomic classification.</title>
        <authorList>
            <person name="Goeker M."/>
        </authorList>
    </citation>
    <scope>NUCLEOTIDE SEQUENCE [LARGE SCALE GENOMIC DNA]</scope>
    <source>
        <strain evidence="8 9">YC6723</strain>
    </source>
</reference>
<evidence type="ECO:0000256" key="4">
    <source>
        <dbReference type="ARBA" id="ARBA00023157"/>
    </source>
</evidence>